<name>A0A7R6PIT6_9GAMM</name>
<evidence type="ECO:0000256" key="6">
    <source>
        <dbReference type="SAM" id="Phobius"/>
    </source>
</evidence>
<evidence type="ECO:0000256" key="3">
    <source>
        <dbReference type="ARBA" id="ARBA00022692"/>
    </source>
</evidence>
<keyword evidence="2" id="KW-1003">Cell membrane</keyword>
<gene>
    <name evidence="7" type="ORF">AMJAP_0621</name>
</gene>
<dbReference type="InterPro" id="IPR050833">
    <property type="entry name" value="Poly_Biosynth_Transport"/>
</dbReference>
<dbReference type="GO" id="GO:0005886">
    <property type="term" value="C:plasma membrane"/>
    <property type="evidence" value="ECO:0007669"/>
    <property type="project" value="UniProtKB-SubCell"/>
</dbReference>
<feature type="transmembrane region" description="Helical" evidence="6">
    <location>
        <begin position="12"/>
        <end position="33"/>
    </location>
</feature>
<dbReference type="AlphaFoldDB" id="A0A7R6PIT6"/>
<dbReference type="RefSeq" id="WP_019622927.1">
    <property type="nucleotide sequence ID" value="NZ_AP014545.1"/>
</dbReference>
<keyword evidence="5 6" id="KW-0472">Membrane</keyword>
<dbReference type="Proteomes" id="UP000595663">
    <property type="component" value="Chromosome"/>
</dbReference>
<organism evidence="7 8">
    <name type="scientific">Amphritea japonica ATCC BAA-1530</name>
    <dbReference type="NCBI Taxonomy" id="1278309"/>
    <lineage>
        <taxon>Bacteria</taxon>
        <taxon>Pseudomonadati</taxon>
        <taxon>Pseudomonadota</taxon>
        <taxon>Gammaproteobacteria</taxon>
        <taxon>Oceanospirillales</taxon>
        <taxon>Oceanospirillaceae</taxon>
        <taxon>Amphritea</taxon>
    </lineage>
</organism>
<keyword evidence="3 6" id="KW-0812">Transmembrane</keyword>
<feature type="transmembrane region" description="Helical" evidence="6">
    <location>
        <begin position="257"/>
        <end position="276"/>
    </location>
</feature>
<dbReference type="EMBL" id="AP014545">
    <property type="protein sequence ID" value="BBB25220.1"/>
    <property type="molecule type" value="Genomic_DNA"/>
</dbReference>
<feature type="transmembrane region" description="Helical" evidence="6">
    <location>
        <begin position="427"/>
        <end position="449"/>
    </location>
</feature>
<evidence type="ECO:0000256" key="5">
    <source>
        <dbReference type="ARBA" id="ARBA00023136"/>
    </source>
</evidence>
<evidence type="ECO:0000313" key="8">
    <source>
        <dbReference type="Proteomes" id="UP000595663"/>
    </source>
</evidence>
<sequence length="484" mass="54556">MKNNTRDFWVILIGKAAQVLLMLLSLKLSTYYLDPSVMGQIYLLTTIYTFFVFLLISPVGQFFNRYTHKWYGENVLYDRLWLYLLYIIVVCIIASIGAVVIHNLSESANISVVSFSLLVGGLVLIVSINQTVVPLFNMLNYRILFTTMTFFTSFLALCFSLVVIYYVDKSASSWLLGILIGNAVIIVFAVYIMRSILSANEVVNNSLISLCVFDQQKINKIIRFSVPVSLATVFMWAQNSGYRISIEKLIGLEYLGFLGVGLVLATQIFSVVESILMQYYHPGFYRSIKSESTELRLAAVNSYLNSTIPVYFSLALFLTFSIEYIFPILVSGDYAKGYAFCVFGVWIEFFRTVTNSISSIAHSEVKMKGYMYPYIFGALATNALVYMAALYVNDINSIPMALNVGALITMLLMYFNMRKILPFTINFTLVMIFLIAVLPSLLFFLLFPFPQNIDVYYISSLCTGGVLFLIGLSMSVKLGKKANG</sequence>
<dbReference type="OrthoDB" id="7107952at2"/>
<protein>
    <submittedName>
        <fullName evidence="7">Polysaccharide biosynthesis protein</fullName>
    </submittedName>
</protein>
<evidence type="ECO:0000256" key="1">
    <source>
        <dbReference type="ARBA" id="ARBA00004651"/>
    </source>
</evidence>
<feature type="transmembrane region" description="Helical" evidence="6">
    <location>
        <begin position="80"/>
        <end position="101"/>
    </location>
</feature>
<evidence type="ECO:0000256" key="4">
    <source>
        <dbReference type="ARBA" id="ARBA00022989"/>
    </source>
</evidence>
<keyword evidence="4 6" id="KW-1133">Transmembrane helix</keyword>
<feature type="transmembrane region" description="Helical" evidence="6">
    <location>
        <begin position="455"/>
        <end position="476"/>
    </location>
</feature>
<feature type="transmembrane region" description="Helical" evidence="6">
    <location>
        <begin position="39"/>
        <end position="59"/>
    </location>
</feature>
<feature type="transmembrane region" description="Helical" evidence="6">
    <location>
        <begin position="371"/>
        <end position="392"/>
    </location>
</feature>
<feature type="transmembrane region" description="Helical" evidence="6">
    <location>
        <begin position="113"/>
        <end position="136"/>
    </location>
</feature>
<reference evidence="7 8" key="1">
    <citation type="journal article" date="2008" name="Int. J. Syst. Evol. Microbiol.">
        <title>Amphritea japonica sp. nov. and Amphritea balenae sp. nov., isolated from the sediment adjacent to sperm whale carcasses off Kagoshima, Japan.</title>
        <authorList>
            <person name="Miyazaki M."/>
            <person name="Nogi Y."/>
            <person name="Fujiwara Y."/>
            <person name="Kawato M."/>
            <person name="Nagahama T."/>
            <person name="Kubokawa K."/>
            <person name="Horikoshi K."/>
        </authorList>
    </citation>
    <scope>NUCLEOTIDE SEQUENCE [LARGE SCALE GENOMIC DNA]</scope>
    <source>
        <strain evidence="7 8">ATCC BAA-1530</strain>
    </source>
</reference>
<feature type="transmembrane region" description="Helical" evidence="6">
    <location>
        <begin position="173"/>
        <end position="192"/>
    </location>
</feature>
<accession>A0A7R6PIT6</accession>
<proteinExistence type="predicted"/>
<dbReference type="PANTHER" id="PTHR30250:SF11">
    <property type="entry name" value="O-ANTIGEN TRANSPORTER-RELATED"/>
    <property type="match status" value="1"/>
</dbReference>
<dbReference type="KEGG" id="ajp:AMJAP_0621"/>
<dbReference type="PANTHER" id="PTHR30250">
    <property type="entry name" value="PST FAMILY PREDICTED COLANIC ACID TRANSPORTER"/>
    <property type="match status" value="1"/>
</dbReference>
<feature type="transmembrane region" description="Helical" evidence="6">
    <location>
        <begin position="398"/>
        <end position="415"/>
    </location>
</feature>
<keyword evidence="8" id="KW-1185">Reference proteome</keyword>
<feature type="transmembrane region" description="Helical" evidence="6">
    <location>
        <begin position="143"/>
        <end position="167"/>
    </location>
</feature>
<evidence type="ECO:0000256" key="2">
    <source>
        <dbReference type="ARBA" id="ARBA00022475"/>
    </source>
</evidence>
<comment type="subcellular location">
    <subcellularLocation>
        <location evidence="1">Cell membrane</location>
        <topology evidence="1">Multi-pass membrane protein</topology>
    </subcellularLocation>
</comment>
<evidence type="ECO:0000313" key="7">
    <source>
        <dbReference type="EMBL" id="BBB25220.1"/>
    </source>
</evidence>